<feature type="region of interest" description="Disordered" evidence="6">
    <location>
        <begin position="537"/>
        <end position="584"/>
    </location>
</feature>
<dbReference type="SUPFAM" id="SSF103473">
    <property type="entry name" value="MFS general substrate transporter"/>
    <property type="match status" value="1"/>
</dbReference>
<evidence type="ECO:0000256" key="5">
    <source>
        <dbReference type="ARBA" id="ARBA00023136"/>
    </source>
</evidence>
<evidence type="ECO:0000259" key="8">
    <source>
        <dbReference type="PROSITE" id="PS50850"/>
    </source>
</evidence>
<evidence type="ECO:0000313" key="10">
    <source>
        <dbReference type="Proteomes" id="UP001201262"/>
    </source>
</evidence>
<dbReference type="GeneID" id="70250557"/>
<evidence type="ECO:0000256" key="7">
    <source>
        <dbReference type="SAM" id="Phobius"/>
    </source>
</evidence>
<comment type="caution">
    <text evidence="9">The sequence shown here is derived from an EMBL/GenBank/DDBJ whole genome shotgun (WGS) entry which is preliminary data.</text>
</comment>
<dbReference type="AlphaFoldDB" id="A0AAD4KYA3"/>
<dbReference type="PANTHER" id="PTHR23504">
    <property type="entry name" value="MAJOR FACILITATOR SUPERFAMILY DOMAIN-CONTAINING PROTEIN 10"/>
    <property type="match status" value="1"/>
</dbReference>
<reference evidence="9" key="1">
    <citation type="submission" date="2021-12" db="EMBL/GenBank/DDBJ databases">
        <title>Convergent genome expansion in fungi linked to evolution of root-endophyte symbiosis.</title>
        <authorList>
            <consortium name="DOE Joint Genome Institute"/>
            <person name="Ke Y.-H."/>
            <person name="Bonito G."/>
            <person name="Liao H.-L."/>
            <person name="Looney B."/>
            <person name="Rojas-Flechas A."/>
            <person name="Nash J."/>
            <person name="Hameed K."/>
            <person name="Schadt C."/>
            <person name="Martin F."/>
            <person name="Crous P.W."/>
            <person name="Miettinen O."/>
            <person name="Magnuson J.K."/>
            <person name="Labbe J."/>
            <person name="Jacobson D."/>
            <person name="Doktycz M.J."/>
            <person name="Veneault-Fourrey C."/>
            <person name="Kuo A."/>
            <person name="Mondo S."/>
            <person name="Calhoun S."/>
            <person name="Riley R."/>
            <person name="Ohm R."/>
            <person name="LaButti K."/>
            <person name="Andreopoulos B."/>
            <person name="Pangilinan J."/>
            <person name="Nolan M."/>
            <person name="Tritt A."/>
            <person name="Clum A."/>
            <person name="Lipzen A."/>
            <person name="Daum C."/>
            <person name="Barry K."/>
            <person name="Grigoriev I.V."/>
            <person name="Vilgalys R."/>
        </authorList>
    </citation>
    <scope>NUCLEOTIDE SEQUENCE</scope>
    <source>
        <strain evidence="9">PMI_201</strain>
    </source>
</reference>
<dbReference type="Gene3D" id="1.20.1250.20">
    <property type="entry name" value="MFS general substrate transporter like domains"/>
    <property type="match status" value="1"/>
</dbReference>
<feature type="compositionally biased region" description="Acidic residues" evidence="6">
    <location>
        <begin position="275"/>
        <end position="284"/>
    </location>
</feature>
<dbReference type="InterPro" id="IPR020846">
    <property type="entry name" value="MFS_dom"/>
</dbReference>
<feature type="transmembrane region" description="Helical" evidence="7">
    <location>
        <begin position="108"/>
        <end position="127"/>
    </location>
</feature>
<keyword evidence="2" id="KW-0813">Transport</keyword>
<feature type="transmembrane region" description="Helical" evidence="7">
    <location>
        <begin position="331"/>
        <end position="348"/>
    </location>
</feature>
<name>A0AAD4KYA3_9EURO</name>
<feature type="transmembrane region" description="Helical" evidence="7">
    <location>
        <begin position="381"/>
        <end position="404"/>
    </location>
</feature>
<feature type="transmembrane region" description="Helical" evidence="7">
    <location>
        <begin position="74"/>
        <end position="96"/>
    </location>
</feature>
<dbReference type="CDD" id="cd17330">
    <property type="entry name" value="MFS_SLC46_TetA_like"/>
    <property type="match status" value="1"/>
</dbReference>
<feature type="transmembrane region" description="Helical" evidence="7">
    <location>
        <begin position="37"/>
        <end position="62"/>
    </location>
</feature>
<proteinExistence type="predicted"/>
<evidence type="ECO:0000256" key="6">
    <source>
        <dbReference type="SAM" id="MobiDB-lite"/>
    </source>
</evidence>
<dbReference type="PROSITE" id="PS50850">
    <property type="entry name" value="MFS"/>
    <property type="match status" value="1"/>
</dbReference>
<dbReference type="InterPro" id="IPR011701">
    <property type="entry name" value="MFS"/>
</dbReference>
<evidence type="ECO:0000256" key="1">
    <source>
        <dbReference type="ARBA" id="ARBA00004141"/>
    </source>
</evidence>
<dbReference type="GO" id="GO:0016020">
    <property type="term" value="C:membrane"/>
    <property type="evidence" value="ECO:0007669"/>
    <property type="project" value="UniProtKB-SubCell"/>
</dbReference>
<evidence type="ECO:0000313" key="9">
    <source>
        <dbReference type="EMBL" id="KAH8698751.1"/>
    </source>
</evidence>
<feature type="compositionally biased region" description="Acidic residues" evidence="6">
    <location>
        <begin position="544"/>
        <end position="556"/>
    </location>
</feature>
<dbReference type="InterPro" id="IPR036259">
    <property type="entry name" value="MFS_trans_sf"/>
</dbReference>
<dbReference type="Proteomes" id="UP001201262">
    <property type="component" value="Unassembled WGS sequence"/>
</dbReference>
<dbReference type="EMBL" id="JAJTJA010000005">
    <property type="protein sequence ID" value="KAH8698751.1"/>
    <property type="molecule type" value="Genomic_DNA"/>
</dbReference>
<comment type="subcellular location">
    <subcellularLocation>
        <location evidence="1">Membrane</location>
        <topology evidence="1">Multi-pass membrane protein</topology>
    </subcellularLocation>
</comment>
<organism evidence="9 10">
    <name type="scientific">Talaromyces proteolyticus</name>
    <dbReference type="NCBI Taxonomy" id="1131652"/>
    <lineage>
        <taxon>Eukaryota</taxon>
        <taxon>Fungi</taxon>
        <taxon>Dikarya</taxon>
        <taxon>Ascomycota</taxon>
        <taxon>Pezizomycotina</taxon>
        <taxon>Eurotiomycetes</taxon>
        <taxon>Eurotiomycetidae</taxon>
        <taxon>Eurotiales</taxon>
        <taxon>Trichocomaceae</taxon>
        <taxon>Talaromyces</taxon>
        <taxon>Talaromyces sect. Bacilispori</taxon>
    </lineage>
</organism>
<accession>A0AAD4KYA3</accession>
<evidence type="ECO:0000256" key="2">
    <source>
        <dbReference type="ARBA" id="ARBA00022448"/>
    </source>
</evidence>
<feature type="transmembrane region" description="Helical" evidence="7">
    <location>
        <begin position="133"/>
        <end position="157"/>
    </location>
</feature>
<dbReference type="Pfam" id="PF07690">
    <property type="entry name" value="MFS_1"/>
    <property type="match status" value="2"/>
</dbReference>
<feature type="region of interest" description="Disordered" evidence="6">
    <location>
        <begin position="271"/>
        <end position="317"/>
    </location>
</feature>
<keyword evidence="10" id="KW-1185">Reference proteome</keyword>
<keyword evidence="3 7" id="KW-0812">Transmembrane</keyword>
<feature type="transmembrane region" description="Helical" evidence="7">
    <location>
        <begin position="512"/>
        <end position="530"/>
    </location>
</feature>
<dbReference type="RefSeq" id="XP_046073215.1">
    <property type="nucleotide sequence ID" value="XM_046220270.1"/>
</dbReference>
<sequence>MPRHRFPSMSWATRCWQKFAGSKNPDNDAPPLPYRQFFILALVRICEPIAFMSVFPYVYFMVESFHVTDSNEQIAVFAGMITSAFTFAEFSSGLFWGRLSDRVGRKPVLIMGLVGTAISMLCFGFAPNFPTALIARALGGLLNGNIGVLQTTVAELVTDQKQQPRAYSIMPFIWCLGSIVGPALGGALARPVLSYPNYFKPGTIFDRFPFLLPNLVCIFVLMIGITIGILFLEETHAEKKYRRDRGLELGRWLLKRFSSSDGFEPIGEKAGLIGGEDDLPDDDPPPVYRSREASPRTSSIGEVRPRNAGSDVEQPTAPPRIGFSQAFTKPVILNIIGYGILAFHSVSFDQLTPIVLSTPKSEDIVTLPFHFTGGLGVSTNYMGFMLSVQGIYSLFAQILFVPFALQHLGALRTLRLVLFIWTPLNFVVPYFVLLPSGLQIPAFYVALLGKITLQITAFPATTVLLANAIPSRDVMGSVNGVASSVASLGRALGPLITGYVHTKGLNSGISVIAWWVLGFVTIMGAIESLFMQAPSLPSQNTPETFDESVNESDDESDGKLGGLCQPQESPLPLDPEPRVPDEEVGLLSAHFNSEVSEVYEAVKSKIGV</sequence>
<evidence type="ECO:0000256" key="4">
    <source>
        <dbReference type="ARBA" id="ARBA00022989"/>
    </source>
</evidence>
<feature type="transmembrane region" description="Helical" evidence="7">
    <location>
        <begin position="210"/>
        <end position="232"/>
    </location>
</feature>
<dbReference type="GO" id="GO:0022857">
    <property type="term" value="F:transmembrane transporter activity"/>
    <property type="evidence" value="ECO:0007669"/>
    <property type="project" value="InterPro"/>
</dbReference>
<feature type="transmembrane region" description="Helical" evidence="7">
    <location>
        <begin position="169"/>
        <end position="190"/>
    </location>
</feature>
<dbReference type="PANTHER" id="PTHR23504:SF15">
    <property type="entry name" value="MAJOR FACILITATOR SUPERFAMILY (MFS) PROFILE DOMAIN-CONTAINING PROTEIN"/>
    <property type="match status" value="1"/>
</dbReference>
<protein>
    <submittedName>
        <fullName evidence="9">MFS multidrug transporter</fullName>
    </submittedName>
</protein>
<feature type="domain" description="Major facilitator superfamily (MFS) profile" evidence="8">
    <location>
        <begin position="36"/>
        <end position="536"/>
    </location>
</feature>
<gene>
    <name evidence="9" type="ORF">BGW36DRAFT_426442</name>
</gene>
<keyword evidence="4 7" id="KW-1133">Transmembrane helix</keyword>
<feature type="transmembrane region" description="Helical" evidence="7">
    <location>
        <begin position="442"/>
        <end position="466"/>
    </location>
</feature>
<evidence type="ECO:0000256" key="3">
    <source>
        <dbReference type="ARBA" id="ARBA00022692"/>
    </source>
</evidence>
<keyword evidence="5 7" id="KW-0472">Membrane</keyword>
<feature type="transmembrane region" description="Helical" evidence="7">
    <location>
        <begin position="416"/>
        <end position="436"/>
    </location>
</feature>